<comment type="subcellular location">
    <subcellularLocation>
        <location evidence="1">Cell membrane</location>
        <topology evidence="1">Multi-pass membrane protein</topology>
    </subcellularLocation>
</comment>
<keyword evidence="4 6" id="KW-1133">Transmembrane helix</keyword>
<accession>A0A933GKH6</accession>
<keyword evidence="2" id="KW-1003">Cell membrane</keyword>
<evidence type="ECO:0000256" key="6">
    <source>
        <dbReference type="SAM" id="Phobius"/>
    </source>
</evidence>
<feature type="transmembrane region" description="Helical" evidence="6">
    <location>
        <begin position="36"/>
        <end position="58"/>
    </location>
</feature>
<evidence type="ECO:0000256" key="4">
    <source>
        <dbReference type="ARBA" id="ARBA00022989"/>
    </source>
</evidence>
<organism evidence="7 8">
    <name type="scientific">Tectimicrobiota bacterium</name>
    <dbReference type="NCBI Taxonomy" id="2528274"/>
    <lineage>
        <taxon>Bacteria</taxon>
        <taxon>Pseudomonadati</taxon>
        <taxon>Nitrospinota/Tectimicrobiota group</taxon>
        <taxon>Candidatus Tectimicrobiota</taxon>
    </lineage>
</organism>
<sequence length="323" mass="35530">MPSTVFENLKEKPLMSLLGLCILVLLFLMPRIIHRFWIGVLTEILILGLAGMSVNLLLGYGGSLPFGHAAFYAAGAYATAILLKRTAMPTVLIMLIAPLVAAALGALFGLLIARLYRFYYALMTTGFSMLLWVIIRKLPALTGGDDGITGLILPGFVTGINNAYFFTLFVVLVCIFILWLIINSPFGWTLRAIRENSNRTAFICIDVIRHRYLAFIISSFFAGVAGALFVIYSHSTFPDYAYWVKSGDMAMVCLLGGMFSFLGPMVGAAILIFLQTWITSITPYWPLVIGIIICLVVLLMPDGVLGIWRKLEPYMVKGSKGSV</sequence>
<dbReference type="PANTHER" id="PTHR30482">
    <property type="entry name" value="HIGH-AFFINITY BRANCHED-CHAIN AMINO ACID TRANSPORT SYSTEM PERMEASE"/>
    <property type="match status" value="1"/>
</dbReference>
<feature type="transmembrane region" description="Helical" evidence="6">
    <location>
        <begin position="212"/>
        <end position="232"/>
    </location>
</feature>
<dbReference type="CDD" id="cd06581">
    <property type="entry name" value="TM_PBP1_LivM_like"/>
    <property type="match status" value="1"/>
</dbReference>
<feature type="transmembrane region" description="Helical" evidence="6">
    <location>
        <begin position="284"/>
        <end position="308"/>
    </location>
</feature>
<dbReference type="InterPro" id="IPR043428">
    <property type="entry name" value="LivM-like"/>
</dbReference>
<protein>
    <submittedName>
        <fullName evidence="7">Branched-chain amino acid ABC transporter permease</fullName>
    </submittedName>
</protein>
<dbReference type="GO" id="GO:0005886">
    <property type="term" value="C:plasma membrane"/>
    <property type="evidence" value="ECO:0007669"/>
    <property type="project" value="UniProtKB-SubCell"/>
</dbReference>
<name>A0A933GKH6_UNCTE</name>
<evidence type="ECO:0000256" key="3">
    <source>
        <dbReference type="ARBA" id="ARBA00022692"/>
    </source>
</evidence>
<dbReference type="GO" id="GO:0015658">
    <property type="term" value="F:branched-chain amino acid transmembrane transporter activity"/>
    <property type="evidence" value="ECO:0007669"/>
    <property type="project" value="InterPro"/>
</dbReference>
<feature type="transmembrane region" description="Helical" evidence="6">
    <location>
        <begin position="12"/>
        <end position="29"/>
    </location>
</feature>
<evidence type="ECO:0000256" key="5">
    <source>
        <dbReference type="ARBA" id="ARBA00023136"/>
    </source>
</evidence>
<keyword evidence="3 6" id="KW-0812">Transmembrane</keyword>
<dbReference type="Pfam" id="PF02653">
    <property type="entry name" value="BPD_transp_2"/>
    <property type="match status" value="1"/>
</dbReference>
<comment type="caution">
    <text evidence="7">The sequence shown here is derived from an EMBL/GenBank/DDBJ whole genome shotgun (WGS) entry which is preliminary data.</text>
</comment>
<dbReference type="AlphaFoldDB" id="A0A933GKH6"/>
<dbReference type="PANTHER" id="PTHR30482:SF17">
    <property type="entry name" value="ABC TRANSPORTER ATP-BINDING PROTEIN"/>
    <property type="match status" value="1"/>
</dbReference>
<dbReference type="Proteomes" id="UP000772181">
    <property type="component" value="Unassembled WGS sequence"/>
</dbReference>
<gene>
    <name evidence="7" type="ORF">HY730_03980</name>
</gene>
<reference evidence="7" key="1">
    <citation type="submission" date="2020-07" db="EMBL/GenBank/DDBJ databases">
        <title>Huge and variable diversity of episymbiotic CPR bacteria and DPANN archaea in groundwater ecosystems.</title>
        <authorList>
            <person name="He C.Y."/>
            <person name="Keren R."/>
            <person name="Whittaker M."/>
            <person name="Farag I.F."/>
            <person name="Doudna J."/>
            <person name="Cate J.H.D."/>
            <person name="Banfield J.F."/>
        </authorList>
    </citation>
    <scope>NUCLEOTIDE SEQUENCE</scope>
    <source>
        <strain evidence="7">NC_groundwater_1482_Ag_S-0.65um_47_24</strain>
    </source>
</reference>
<evidence type="ECO:0000313" key="7">
    <source>
        <dbReference type="EMBL" id="MBI4595521.1"/>
    </source>
</evidence>
<dbReference type="InterPro" id="IPR001851">
    <property type="entry name" value="ABC_transp_permease"/>
</dbReference>
<feature type="transmembrane region" description="Helical" evidence="6">
    <location>
        <begin position="163"/>
        <end position="182"/>
    </location>
</feature>
<feature type="transmembrane region" description="Helical" evidence="6">
    <location>
        <begin position="118"/>
        <end position="135"/>
    </location>
</feature>
<evidence type="ECO:0000256" key="2">
    <source>
        <dbReference type="ARBA" id="ARBA00022475"/>
    </source>
</evidence>
<keyword evidence="5 6" id="KW-0472">Membrane</keyword>
<feature type="transmembrane region" description="Helical" evidence="6">
    <location>
        <begin position="252"/>
        <end position="278"/>
    </location>
</feature>
<evidence type="ECO:0000256" key="1">
    <source>
        <dbReference type="ARBA" id="ARBA00004651"/>
    </source>
</evidence>
<feature type="transmembrane region" description="Helical" evidence="6">
    <location>
        <begin position="64"/>
        <end position="83"/>
    </location>
</feature>
<feature type="transmembrane region" description="Helical" evidence="6">
    <location>
        <begin position="90"/>
        <end position="112"/>
    </location>
</feature>
<proteinExistence type="predicted"/>
<evidence type="ECO:0000313" key="8">
    <source>
        <dbReference type="Proteomes" id="UP000772181"/>
    </source>
</evidence>
<dbReference type="EMBL" id="JACQWF010000178">
    <property type="protein sequence ID" value="MBI4595521.1"/>
    <property type="molecule type" value="Genomic_DNA"/>
</dbReference>